<dbReference type="InterPro" id="IPR036520">
    <property type="entry name" value="UPF0759_sf"/>
</dbReference>
<proteinExistence type="predicted"/>
<dbReference type="AlphaFoldDB" id="A0A370D8X9"/>
<keyword evidence="2" id="KW-1185">Reference proteome</keyword>
<dbReference type="SUPFAM" id="SSF117396">
    <property type="entry name" value="TM1631-like"/>
    <property type="match status" value="1"/>
</dbReference>
<sequence length="158" mass="18334">MIHDKTIRVGACDWDHAHWQGSFYPDDLPVDWRLTYYANEYSAVLVPESKWRSKEADFEQWADDVPEGFRFYFLTSRADEEDGSVVSLVNIYLGDMFAGFVQPEGNDQVDLIHFESKSLREWKGWLQEADSKVVFLTDENPGIKQLSEFQSLVQLMGL</sequence>
<protein>
    <recommendedName>
        <fullName evidence="3">DUF72 domain-containing protein</fullName>
    </recommendedName>
</protein>
<evidence type="ECO:0000313" key="1">
    <source>
        <dbReference type="EMBL" id="RDH81365.1"/>
    </source>
</evidence>
<evidence type="ECO:0008006" key="3">
    <source>
        <dbReference type="Google" id="ProtNLM"/>
    </source>
</evidence>
<organism evidence="1 2">
    <name type="scientific">endosymbiont of Galathealinum brachiosum</name>
    <dbReference type="NCBI Taxonomy" id="2200906"/>
    <lineage>
        <taxon>Bacteria</taxon>
        <taxon>Pseudomonadati</taxon>
        <taxon>Pseudomonadota</taxon>
        <taxon>Gammaproteobacteria</taxon>
        <taxon>sulfur-oxidizing symbionts</taxon>
    </lineage>
</organism>
<gene>
    <name evidence="1" type="ORF">DIZ80_14840</name>
</gene>
<name>A0A370D8X9_9GAMM</name>
<dbReference type="EMBL" id="QFXC01000013">
    <property type="protein sequence ID" value="RDH81365.1"/>
    <property type="molecule type" value="Genomic_DNA"/>
</dbReference>
<reference evidence="1 2" key="1">
    <citation type="journal article" date="2018" name="ISME J.">
        <title>Endosymbiont genomes yield clues of tubeworm success.</title>
        <authorList>
            <person name="Li Y."/>
            <person name="Liles M.R."/>
            <person name="Halanych K.M."/>
        </authorList>
    </citation>
    <scope>NUCLEOTIDE SEQUENCE [LARGE SCALE GENOMIC DNA]</scope>
    <source>
        <strain evidence="1">A1464</strain>
    </source>
</reference>
<dbReference type="Proteomes" id="UP000254266">
    <property type="component" value="Unassembled WGS sequence"/>
</dbReference>
<evidence type="ECO:0000313" key="2">
    <source>
        <dbReference type="Proteomes" id="UP000254266"/>
    </source>
</evidence>
<comment type="caution">
    <text evidence="1">The sequence shown here is derived from an EMBL/GenBank/DDBJ whole genome shotgun (WGS) entry which is preliminary data.</text>
</comment>
<dbReference type="Gene3D" id="3.20.20.410">
    <property type="entry name" value="Protein of unknown function UPF0759"/>
    <property type="match status" value="1"/>
</dbReference>
<accession>A0A370D8X9</accession>